<dbReference type="AlphaFoldDB" id="A0A1C6HP10"/>
<sequence>MLQDLTVQVTPEMVQNARGNEEKALVGHLGTHFDVMDKQFPLAYTRRRAVVFDVRQVAGRDIDCGDIDLEQVQKEMFVAFYTGFIEREGYGSKTYFSQHPQLSHALIDALLDRGVSLIGVDFAGVRRGREHTPKDQYCADRGVFIIENLCNLGPVAAAGPSFTAHTYPVNYTGMTGLPCRVVAEF</sequence>
<reference evidence="1" key="1">
    <citation type="submission" date="2015-09" db="EMBL/GenBank/DDBJ databases">
        <authorList>
            <consortium name="Pathogen Informatics"/>
        </authorList>
    </citation>
    <scope>NUCLEOTIDE SEQUENCE</scope>
    <source>
        <strain evidence="1">2789STDY5834896</strain>
    </source>
</reference>
<evidence type="ECO:0000313" key="1">
    <source>
        <dbReference type="EMBL" id="SCJ59299.1"/>
    </source>
</evidence>
<protein>
    <submittedName>
        <fullName evidence="1">Putative cyclase</fullName>
    </submittedName>
</protein>
<dbReference type="InterPro" id="IPR037175">
    <property type="entry name" value="KFase_sf"/>
</dbReference>
<dbReference type="GO" id="GO:0019441">
    <property type="term" value="P:L-tryptophan catabolic process to kynurenine"/>
    <property type="evidence" value="ECO:0007669"/>
    <property type="project" value="InterPro"/>
</dbReference>
<name>A0A1C6HP10_9FIRM</name>
<accession>A0A1C6HP10</accession>
<dbReference type="InterPro" id="IPR007325">
    <property type="entry name" value="KFase/CYL"/>
</dbReference>
<dbReference type="Gene3D" id="3.50.30.50">
    <property type="entry name" value="Putative cyclase"/>
    <property type="match status" value="1"/>
</dbReference>
<dbReference type="SUPFAM" id="SSF102198">
    <property type="entry name" value="Putative cyclase"/>
    <property type="match status" value="1"/>
</dbReference>
<proteinExistence type="predicted"/>
<dbReference type="EMBL" id="FMHG01000001">
    <property type="protein sequence ID" value="SCJ59299.1"/>
    <property type="molecule type" value="Genomic_DNA"/>
</dbReference>
<gene>
    <name evidence="1" type="ORF">SAMEA3545359_00958</name>
</gene>
<dbReference type="Pfam" id="PF04199">
    <property type="entry name" value="Cyclase"/>
    <property type="match status" value="1"/>
</dbReference>
<dbReference type="GO" id="GO:0004061">
    <property type="term" value="F:arylformamidase activity"/>
    <property type="evidence" value="ECO:0007669"/>
    <property type="project" value="InterPro"/>
</dbReference>
<organism evidence="1">
    <name type="scientific">uncultured Anaerotruncus sp</name>
    <dbReference type="NCBI Taxonomy" id="905011"/>
    <lineage>
        <taxon>Bacteria</taxon>
        <taxon>Bacillati</taxon>
        <taxon>Bacillota</taxon>
        <taxon>Clostridia</taxon>
        <taxon>Eubacteriales</taxon>
        <taxon>Oscillospiraceae</taxon>
        <taxon>Anaerotruncus</taxon>
        <taxon>environmental samples</taxon>
    </lineage>
</organism>